<reference evidence="9 10" key="1">
    <citation type="journal article" date="2020" name="Biotechnol. Biofuels">
        <title>New insights from the biogas microbiome by comprehensive genome-resolved metagenomics of nearly 1600 species originating from multiple anaerobic digesters.</title>
        <authorList>
            <person name="Campanaro S."/>
            <person name="Treu L."/>
            <person name="Rodriguez-R L.M."/>
            <person name="Kovalovszki A."/>
            <person name="Ziels R.M."/>
            <person name="Maus I."/>
            <person name="Zhu X."/>
            <person name="Kougias P.G."/>
            <person name="Basile A."/>
            <person name="Luo G."/>
            <person name="Schluter A."/>
            <person name="Konstantinidis K.T."/>
            <person name="Angelidaki I."/>
        </authorList>
    </citation>
    <scope>NUCLEOTIDE SEQUENCE [LARGE SCALE GENOMIC DNA]</scope>
    <source>
        <strain evidence="9">AS05jafATM_4</strain>
    </source>
</reference>
<dbReference type="AlphaFoldDB" id="A0A7C6Z4H1"/>
<feature type="compositionally biased region" description="Polar residues" evidence="7">
    <location>
        <begin position="26"/>
        <end position="35"/>
    </location>
</feature>
<evidence type="ECO:0000256" key="5">
    <source>
        <dbReference type="ARBA" id="ARBA00023237"/>
    </source>
</evidence>
<keyword evidence="3" id="KW-0812">Transmembrane</keyword>
<keyword evidence="2" id="KW-1134">Transmembrane beta strand</keyword>
<dbReference type="SUPFAM" id="SSF56954">
    <property type="entry name" value="Outer membrane efflux proteins (OEP)"/>
    <property type="match status" value="1"/>
</dbReference>
<evidence type="ECO:0000256" key="6">
    <source>
        <dbReference type="SAM" id="Coils"/>
    </source>
</evidence>
<comment type="caution">
    <text evidence="9">The sequence shown here is derived from an EMBL/GenBank/DDBJ whole genome shotgun (WGS) entry which is preliminary data.</text>
</comment>
<dbReference type="PANTHER" id="PTHR30026">
    <property type="entry name" value="OUTER MEMBRANE PROTEIN TOLC"/>
    <property type="match status" value="1"/>
</dbReference>
<evidence type="ECO:0000256" key="4">
    <source>
        <dbReference type="ARBA" id="ARBA00023136"/>
    </source>
</evidence>
<evidence type="ECO:0000256" key="7">
    <source>
        <dbReference type="SAM" id="MobiDB-lite"/>
    </source>
</evidence>
<name>A0A7C6Z4H1_9FIRM</name>
<evidence type="ECO:0000256" key="2">
    <source>
        <dbReference type="ARBA" id="ARBA00022452"/>
    </source>
</evidence>
<feature type="coiled-coil region" evidence="6">
    <location>
        <begin position="312"/>
        <end position="346"/>
    </location>
</feature>
<dbReference type="GO" id="GO:0015288">
    <property type="term" value="F:porin activity"/>
    <property type="evidence" value="ECO:0007669"/>
    <property type="project" value="TreeGrafter"/>
</dbReference>
<evidence type="ECO:0000256" key="3">
    <source>
        <dbReference type="ARBA" id="ARBA00022692"/>
    </source>
</evidence>
<sequence>MKKSIKLVALVLITSVAFTTSNIFADENQSTGNNPASAATTKTAENEEATADSPSAADKGATLSLTLEEALNLIETGNSSLKLTDNKIAIYEKQYEQALARHNANYAEVDEDSAKVRKLNHKKALWTLENAKYDREKQLKDVKVQVANQYQNILALQEQVKNLKLQIDNVDKYIEQLKLQINLGMGIESQIYALNAQRSGLEAALKASQNSITSSMIALKKDLGIDIAREVVLKSDLIAYKKFDDSQINERIAKAIENDYDLKRYEQDVELTEIEYDIAYYYSNGSADQLQISVEDKKATMEALPVTKEVELRKAYNSLKSLENSIKAAELAVEADKINIEVLQKKIDAGVSSSIEMIEIQNKLLNDQYTLLQNIISYMSGVSNFENSLEN</sequence>
<feature type="chain" id="PRO_5028474034" evidence="8">
    <location>
        <begin position="26"/>
        <end position="391"/>
    </location>
</feature>
<comment type="subcellular location">
    <subcellularLocation>
        <location evidence="1">Cell outer membrane</location>
    </subcellularLocation>
</comment>
<feature type="coiled-coil region" evidence="6">
    <location>
        <begin position="81"/>
        <end position="112"/>
    </location>
</feature>
<keyword evidence="8" id="KW-0732">Signal</keyword>
<evidence type="ECO:0000313" key="10">
    <source>
        <dbReference type="Proteomes" id="UP000553059"/>
    </source>
</evidence>
<dbReference type="InterPro" id="IPR051906">
    <property type="entry name" value="TolC-like"/>
</dbReference>
<feature type="region of interest" description="Disordered" evidence="7">
    <location>
        <begin position="26"/>
        <end position="58"/>
    </location>
</feature>
<dbReference type="Proteomes" id="UP000553059">
    <property type="component" value="Unassembled WGS sequence"/>
</dbReference>
<accession>A0A7C6Z4H1</accession>
<feature type="coiled-coil region" evidence="6">
    <location>
        <begin position="139"/>
        <end position="180"/>
    </location>
</feature>
<protein>
    <submittedName>
        <fullName evidence="9">TolC family protein</fullName>
    </submittedName>
</protein>
<organism evidence="9 10">
    <name type="scientific">Desulfitobacterium dehalogenans</name>
    <dbReference type="NCBI Taxonomy" id="36854"/>
    <lineage>
        <taxon>Bacteria</taxon>
        <taxon>Bacillati</taxon>
        <taxon>Bacillota</taxon>
        <taxon>Clostridia</taxon>
        <taxon>Eubacteriales</taxon>
        <taxon>Desulfitobacteriaceae</taxon>
        <taxon>Desulfitobacterium</taxon>
    </lineage>
</organism>
<gene>
    <name evidence="9" type="ORF">GX523_09655</name>
</gene>
<keyword evidence="5" id="KW-0998">Cell outer membrane</keyword>
<evidence type="ECO:0000313" key="9">
    <source>
        <dbReference type="EMBL" id="HHY26988.1"/>
    </source>
</evidence>
<dbReference type="Gene3D" id="1.20.1600.10">
    <property type="entry name" value="Outer membrane efflux proteins (OEP)"/>
    <property type="match status" value="2"/>
</dbReference>
<keyword evidence="6" id="KW-0175">Coiled coil</keyword>
<dbReference type="GO" id="GO:0015562">
    <property type="term" value="F:efflux transmembrane transporter activity"/>
    <property type="evidence" value="ECO:0007669"/>
    <property type="project" value="InterPro"/>
</dbReference>
<evidence type="ECO:0000256" key="8">
    <source>
        <dbReference type="SAM" id="SignalP"/>
    </source>
</evidence>
<proteinExistence type="predicted"/>
<dbReference type="GO" id="GO:0009279">
    <property type="term" value="C:cell outer membrane"/>
    <property type="evidence" value="ECO:0007669"/>
    <property type="project" value="UniProtKB-SubCell"/>
</dbReference>
<evidence type="ECO:0000256" key="1">
    <source>
        <dbReference type="ARBA" id="ARBA00004442"/>
    </source>
</evidence>
<feature type="signal peptide" evidence="8">
    <location>
        <begin position="1"/>
        <end position="25"/>
    </location>
</feature>
<dbReference type="EMBL" id="DUTF01000222">
    <property type="protein sequence ID" value="HHY26988.1"/>
    <property type="molecule type" value="Genomic_DNA"/>
</dbReference>
<dbReference type="GO" id="GO:1990281">
    <property type="term" value="C:efflux pump complex"/>
    <property type="evidence" value="ECO:0007669"/>
    <property type="project" value="TreeGrafter"/>
</dbReference>
<dbReference type="PANTHER" id="PTHR30026:SF20">
    <property type="entry name" value="OUTER MEMBRANE PROTEIN TOLC"/>
    <property type="match status" value="1"/>
</dbReference>
<keyword evidence="4" id="KW-0472">Membrane</keyword>